<dbReference type="PANTHER" id="PTHR14139:SF2">
    <property type="entry name" value="CALSYNTENIN-1"/>
    <property type="match status" value="1"/>
</dbReference>
<organism evidence="3 4">
    <name type="scientific">Methylocucumis oryzae</name>
    <dbReference type="NCBI Taxonomy" id="1632867"/>
    <lineage>
        <taxon>Bacteria</taxon>
        <taxon>Pseudomonadati</taxon>
        <taxon>Pseudomonadota</taxon>
        <taxon>Gammaproteobacteria</taxon>
        <taxon>Methylococcales</taxon>
        <taxon>Methylococcaceae</taxon>
        <taxon>Methylocucumis</taxon>
    </lineage>
</organism>
<evidence type="ECO:0000259" key="2">
    <source>
        <dbReference type="Pfam" id="PF17803"/>
    </source>
</evidence>
<dbReference type="PATRIC" id="fig|1632867.3.peg.1310"/>
<dbReference type="NCBIfam" id="TIGR01965">
    <property type="entry name" value="VCBS_repeat"/>
    <property type="match status" value="3"/>
</dbReference>
<evidence type="ECO:0000313" key="4">
    <source>
        <dbReference type="Proteomes" id="UP000033684"/>
    </source>
</evidence>
<feature type="region of interest" description="Disordered" evidence="1">
    <location>
        <begin position="1703"/>
        <end position="1745"/>
    </location>
</feature>
<dbReference type="Pfam" id="PF17963">
    <property type="entry name" value="Big_9"/>
    <property type="match status" value="1"/>
</dbReference>
<reference evidence="4" key="1">
    <citation type="submission" date="2015-03" db="EMBL/GenBank/DDBJ databases">
        <title>Draft genome sequence of a novel methanotroph (Sn10-6) isolated from flooded ricefield rhizosphere in India.</title>
        <authorList>
            <person name="Pandit P.S."/>
            <person name="Pore S.D."/>
            <person name="Arora P."/>
            <person name="Kapse N.G."/>
            <person name="Dhakephalkar P.K."/>
            <person name="Rahalkar M.C."/>
        </authorList>
    </citation>
    <scope>NUCLEOTIDE SEQUENCE [LARGE SCALE GENOMIC DNA]</scope>
    <source>
        <strain evidence="4">Sn10-6</strain>
    </source>
</reference>
<sequence>MLSDTATLTITALNDAPTSVGNLTLTSIPEDTSNPSGAAINTLTGLGFQDVDTGATLSGILVVANTANGTTEGVWQYSTDGTNWEDIGTVADNATALALSATTQVRFVPVANYNGTPAALTIRALDNTYSGSFSTTTGGTETRVTADSSANGGTTAISASTNTLGTTVTPINDQPTISGDKTISDGVNEGSPIVISNSGTAGLVIVDDIEASRNEGSGANQGQVSVTITVPNGLSHGSVTLGSTTGISITAGADNSNTVTIKGSLTDVNNALDGLSFTPGDDTNVSETVTITVNDLGNNGTGSTTALTATQTITISNIIPSNNAPVVTAPATVTATEDTTFTFSGANAISLSDVDVRSTDIIKLTLNLSSAGTFRFSSATGLFTDTAGTIPYTLTNETAGADVIVYGTLANLNAALNGMTYAPASNLNSVNVGSDYIGGVFSGHVHLDITVDDLGYGEGGAQGLPLTDTTTVDITVNPVNDAPSIVGPTSNSSYIEQASPVTIGAGVTVTDSIDDTNMSGATVTISANFRTGDTLAADTTGTSITATYNPTTHILTLSGADTTANYNQVLQSVTFSNSTNDAPTSGGATTRTITWQATDANADSASNGVQNSNSVTSSITITPVSDAPAGTDTTVTVNEDAVYTFTTANFGFSDPLDSPTDSFNRVLITTLPANGLLKLNGVDITVAGTTYVTVAEINSGLLTYTPPADANGTAYTSFTFQVEDTGTTINGGVILDQSANTMTIDVTKLNDAPVLSGHVDINPIFGPQIFTSENSATGSGLSVDPTQLFQSGDLTFSDIDLSTTTGLNSTTFGAGSISIVLLNGVTGDVLQVASGTLPAGVTTSGGTGSNPLVITLDNDTTLTEIETILQNIEYLNTSDNPTSNNTHNTRIYNISLDDSDNSQSGGNAGGPTSLSSITVQGVIIITSANDAPVVDLNGASAGQNNLVTWTEGANSTHTAVNISSSGTLTDADNTNLTQMVLTVGGLRDGNNEVLTIGGQAFSLATTYSNVDVGNFLVSYDNTTGVFTIVPDGANVQTLSNFQTLLQGTTYNNLTDNPTAGNRFVSVQVTDAGTNNLGDTSASFLSSNIPTTAITVVRANDQPTVTGLDAVTYFENAINATAALIDSDVTLTDIDSADYNGGTLTVSGLVSGQDTVSLPTGAANVLGNVQRNGSDVEYFNGSSWVIIGTHSGGSGSNFVVTFNANATPAIVERVIENLTFANSSDNPTLTRTLTLAVNDGDGGSVQNATVAVTIRLDNDAPVMSATSLGANYTEQGSAIAFVGGTISVSDPDSPSNFFTGGVGSLRVSLDSYVFGDTLSIANQGNSAGQIGVSGSTIRFGGTAFATFSGGSASDLVITFNSATATPAAVQALLDRLRYNCTSNDPTVNATDPSRVFTITLNDGGNTKDATSSTTALTATLTGTINITAVNDAPTITVPFTLGAYTENNAATIVDAGLTVSDTDDTHITGGTVSFDLNFLNGDILAVTDTVNISSSYNSSSGILTLTGLATVAEYQTVLRTLTYQNTTDDPTDNVSKLTRLLAVNLTDANSDGVGAATGGVFKAIVVTPLTDAPVLGGENTPRTYIEDDASGVTLEPNMTLTDADDTNMVSATVTISSGYTTGDVLTFTTIPAINASYSAGVLTLTGSGTVAEYLQVLHSVKFLNTTNDPTVTSATRTVSWTTVDADSDATGAATSNTVTTQINITPQNDNPTAVDDSNSITEDTAPNPVTGDVTPGSIGQDSDPDSHDVLVISAIRTGTEASGTGTSGTIGAALAGSYGNLTIADDGSYSYELDNNNPDVNALKTGQSLTEVFTYTLDDQNGGTDQAQLVITIHGTTDGSPSLLINDNNAAATGEVTVYEAGLTSVVDTSETNTGTITISAPDGLDSIAILGTSLSLTDLANLSTTPIDITASSGILTLTGYTSTSNVGGVTTGGELTYSYTLNILQNTPAATESFDSLDVEVFDASAGVDSGFLTVQIIDDTPTANDDANSVTEGTTSGPTTTSGNVYTGLSAGDVADDQGADTNATPITGVSFGATTGTIGSAFAGNYGELTLNADGSYDYALHNDNSTVNQLLVGETLTEEFTYTLTDDDGDSTTAVLTIIINGVTDGAPTIDADDSNGAATGDNTVYEHGLTSVVDTTETTTGTISVSAAEGIDYIEIEGTLVTLGDLNNLGTTPITITTSKGELTLTAYTSSGEIDGISTGGSIAYSYTLTSVQNTPGASENTDVIALSITDRAEESSNGNFTIQIIDDTPVANNDSNSITEDGSATTSGNVYVSGSAGDVTDEQGADTNGTPITAISFGATNGTLNSALAGNYGSLTLSETGAYTYTIDNSNADVNALKTGDSLSEVYTYTLTDADGDSTTATLTITINGATDGAPSIFADDGNGAATGDNTVYEVGLTSVGDTSETTTGTISIAAAEGIDSVTLG</sequence>
<dbReference type="Gene3D" id="2.60.40.10">
    <property type="entry name" value="Immunoglobulins"/>
    <property type="match status" value="2"/>
</dbReference>
<feature type="region of interest" description="Disordered" evidence="1">
    <location>
        <begin position="1984"/>
        <end position="2005"/>
    </location>
</feature>
<evidence type="ECO:0000256" key="1">
    <source>
        <dbReference type="SAM" id="MobiDB-lite"/>
    </source>
</evidence>
<reference evidence="3 4" key="2">
    <citation type="journal article" date="2016" name="Microb. Ecol.">
        <title>Genome Characteristics of a Novel Type I Methanotroph (Sn10-6) Isolated from a Flooded Indian Rice Field.</title>
        <authorList>
            <person name="Rahalkar M.C."/>
            <person name="Pandit P.S."/>
            <person name="Dhakephalkar P.K."/>
            <person name="Pore S."/>
            <person name="Arora P."/>
            <person name="Kapse N."/>
        </authorList>
    </citation>
    <scope>NUCLEOTIDE SEQUENCE [LARGE SCALE GENOMIC DNA]</scope>
    <source>
        <strain evidence="3 4">Sn10-6</strain>
    </source>
</reference>
<evidence type="ECO:0000313" key="3">
    <source>
        <dbReference type="EMBL" id="KJV05962.1"/>
    </source>
</evidence>
<name>A0A0F3IGY3_9GAMM</name>
<dbReference type="PANTHER" id="PTHR14139">
    <property type="entry name" value="CALSYNTENIN"/>
    <property type="match status" value="1"/>
</dbReference>
<feature type="non-terminal residue" evidence="3">
    <location>
        <position position="2431"/>
    </location>
</feature>
<dbReference type="InterPro" id="IPR010221">
    <property type="entry name" value="VCBS_dom"/>
</dbReference>
<dbReference type="InterPro" id="IPR040853">
    <property type="entry name" value="RapA2_cadherin-like"/>
</dbReference>
<dbReference type="EMBL" id="LAJX01000148">
    <property type="protein sequence ID" value="KJV05962.1"/>
    <property type="molecule type" value="Genomic_DNA"/>
</dbReference>
<dbReference type="Pfam" id="PF17803">
    <property type="entry name" value="Cadherin_4"/>
    <property type="match status" value="1"/>
</dbReference>
<comment type="caution">
    <text evidence="3">The sequence shown here is derived from an EMBL/GenBank/DDBJ whole genome shotgun (WGS) entry which is preliminary data.</text>
</comment>
<dbReference type="InterPro" id="IPR013783">
    <property type="entry name" value="Ig-like_fold"/>
</dbReference>
<feature type="domain" description="RapA2 cadherin-like" evidence="2">
    <location>
        <begin position="1698"/>
        <end position="1790"/>
    </location>
</feature>
<feature type="compositionally biased region" description="Polar residues" evidence="1">
    <location>
        <begin position="1703"/>
        <end position="1723"/>
    </location>
</feature>
<keyword evidence="4" id="KW-1185">Reference proteome</keyword>
<dbReference type="Proteomes" id="UP000033684">
    <property type="component" value="Unassembled WGS sequence"/>
</dbReference>
<gene>
    <name evidence="3" type="ORF">VZ94_14500</name>
</gene>
<feature type="compositionally biased region" description="Low complexity" evidence="1">
    <location>
        <begin position="1991"/>
        <end position="2005"/>
    </location>
</feature>
<proteinExistence type="predicted"/>
<accession>A0A0F3IGY3</accession>
<protein>
    <recommendedName>
        <fullName evidence="2">RapA2 cadherin-like domain-containing protein</fullName>
    </recommendedName>
</protein>